<dbReference type="AlphaFoldDB" id="A0A5P1RDX8"/>
<dbReference type="GO" id="GO:0005737">
    <property type="term" value="C:cytoplasm"/>
    <property type="evidence" value="ECO:0007669"/>
    <property type="project" value="UniProtKB-SubCell"/>
</dbReference>
<reference evidence="6 7" key="1">
    <citation type="journal article" date="2019" name="Biochem. Eng. J.">
        <title>Metabolic engineering of the marine bacteria Neptunomonas concharum for the production of acetoin and meso-2,3-butanediol from acetate.</title>
        <authorList>
            <person name="Li W."/>
            <person name="Pu N."/>
            <person name="Liu C.-X."/>
            <person name="Yuan Q.-P."/>
            <person name="Li Z.-J."/>
        </authorList>
    </citation>
    <scope>NUCLEOTIDE SEQUENCE [LARGE SCALE GENOMIC DNA]</scope>
    <source>
        <strain evidence="6 7">JCM17730</strain>
    </source>
</reference>
<name>A0A5P1RDX8_9GAMM</name>
<keyword evidence="3" id="KW-0963">Cytoplasm</keyword>
<comment type="function">
    <text evidence="4">Required for resistance to DNA-damaging agents.</text>
</comment>
<feature type="domain" description="UspA" evidence="5">
    <location>
        <begin position="149"/>
        <end position="267"/>
    </location>
</feature>
<dbReference type="KEGG" id="ncu:F0U83_14385"/>
<dbReference type="PANTHER" id="PTHR47892:SF1">
    <property type="entry name" value="UNIVERSAL STRESS PROTEIN E"/>
    <property type="match status" value="1"/>
</dbReference>
<accession>A0A5P1RDX8</accession>
<dbReference type="EMBL" id="CP043869">
    <property type="protein sequence ID" value="QEQ97813.1"/>
    <property type="molecule type" value="Genomic_DNA"/>
</dbReference>
<dbReference type="Pfam" id="PF00582">
    <property type="entry name" value="Usp"/>
    <property type="match status" value="1"/>
</dbReference>
<gene>
    <name evidence="6" type="ORF">F0U83_14385</name>
</gene>
<keyword evidence="7" id="KW-1185">Reference proteome</keyword>
<protein>
    <recommendedName>
        <fullName evidence="5">UspA domain-containing protein</fullName>
    </recommendedName>
</protein>
<organism evidence="6 7">
    <name type="scientific">Neptunomonas concharum</name>
    <dbReference type="NCBI Taxonomy" id="1031538"/>
    <lineage>
        <taxon>Bacteria</taxon>
        <taxon>Pseudomonadati</taxon>
        <taxon>Pseudomonadota</taxon>
        <taxon>Gammaproteobacteria</taxon>
        <taxon>Oceanospirillales</taxon>
        <taxon>Oceanospirillaceae</taxon>
        <taxon>Neptunomonas</taxon>
    </lineage>
</organism>
<dbReference type="Proteomes" id="UP000324760">
    <property type="component" value="Chromosome"/>
</dbReference>
<dbReference type="InterPro" id="IPR006015">
    <property type="entry name" value="Universal_stress_UspA"/>
</dbReference>
<evidence type="ECO:0000313" key="6">
    <source>
        <dbReference type="EMBL" id="QEQ97813.1"/>
    </source>
</evidence>
<evidence type="ECO:0000256" key="1">
    <source>
        <dbReference type="ARBA" id="ARBA00004496"/>
    </source>
</evidence>
<dbReference type="PRINTS" id="PR01438">
    <property type="entry name" value="UNVRSLSTRESS"/>
</dbReference>
<evidence type="ECO:0000259" key="5">
    <source>
        <dbReference type="Pfam" id="PF00582"/>
    </source>
</evidence>
<sequence length="282" mass="31344">MLFNKKVLVALDASEAAEKAFKRGVLIADRMGCQLDLLWLFNPLPDHPLMRLVAELQVSGMAIESHYTEAGRLLNVVQKRWQEDHFSLLIKSCEDDHKGLLAPVDWQLLRQAPCPVLLVKRDSLWEGGKVMAAIDPLSQKENRLNLSRAVLMMAGFISTEAQAQLNVVVSYAPPMLAAEPENQSVSLLEARARQAAEHLLSDMKLDCKRYLIGEGPPEYWIPHVAEAEDAALVVIGTRARDGLTGMLLGNTAERILDRLTCDVLVLREGLAEDLRQLLNSHA</sequence>
<comment type="similarity">
    <text evidence="2">Belongs to the universal stress protein A family.</text>
</comment>
<dbReference type="RefSeq" id="WP_138987928.1">
    <property type="nucleotide sequence ID" value="NZ_CP043869.1"/>
</dbReference>
<evidence type="ECO:0000313" key="7">
    <source>
        <dbReference type="Proteomes" id="UP000324760"/>
    </source>
</evidence>
<evidence type="ECO:0000256" key="3">
    <source>
        <dbReference type="ARBA" id="ARBA00022490"/>
    </source>
</evidence>
<dbReference type="SUPFAM" id="SSF52402">
    <property type="entry name" value="Adenine nucleotide alpha hydrolases-like"/>
    <property type="match status" value="2"/>
</dbReference>
<dbReference type="OrthoDB" id="239260at2"/>
<dbReference type="PANTHER" id="PTHR47892">
    <property type="entry name" value="UNIVERSAL STRESS PROTEIN E"/>
    <property type="match status" value="1"/>
</dbReference>
<proteinExistence type="inferred from homology"/>
<evidence type="ECO:0000256" key="2">
    <source>
        <dbReference type="ARBA" id="ARBA00008791"/>
    </source>
</evidence>
<dbReference type="InterPro" id="IPR006016">
    <property type="entry name" value="UspA"/>
</dbReference>
<comment type="subcellular location">
    <subcellularLocation>
        <location evidence="1">Cytoplasm</location>
    </subcellularLocation>
</comment>
<evidence type="ECO:0000256" key="4">
    <source>
        <dbReference type="ARBA" id="ARBA00037131"/>
    </source>
</evidence>
<dbReference type="CDD" id="cd00293">
    <property type="entry name" value="USP-like"/>
    <property type="match status" value="1"/>
</dbReference>
<dbReference type="Gene3D" id="3.40.50.12370">
    <property type="match status" value="1"/>
</dbReference>